<reference evidence="2 3" key="1">
    <citation type="submission" date="2023-05" db="EMBL/GenBank/DDBJ databases">
        <title>Genome sequence of Pinibacter sp. MAH-24.</title>
        <authorList>
            <person name="Huq M.A."/>
        </authorList>
    </citation>
    <scope>NUCLEOTIDE SEQUENCE [LARGE SCALE GENOMIC DNA]</scope>
    <source>
        <strain evidence="2 3">MAH-24</strain>
    </source>
</reference>
<dbReference type="InterPro" id="IPR001375">
    <property type="entry name" value="Peptidase_S9_cat"/>
</dbReference>
<dbReference type="Gene3D" id="3.40.50.1820">
    <property type="entry name" value="alpha/beta hydrolase"/>
    <property type="match status" value="1"/>
</dbReference>
<dbReference type="EMBL" id="JASBRG010000007">
    <property type="protein sequence ID" value="MDI3320899.1"/>
    <property type="molecule type" value="Genomic_DNA"/>
</dbReference>
<gene>
    <name evidence="2" type="ORF">QJ048_14000</name>
</gene>
<accession>A0ABT6RE98</accession>
<dbReference type="InterPro" id="IPR029058">
    <property type="entry name" value="AB_hydrolase_fold"/>
</dbReference>
<protein>
    <submittedName>
        <fullName evidence="2">Prolyl oligopeptidase family serine peptidase</fullName>
    </submittedName>
</protein>
<sequence>MDSVFSELVPGYFTNRDSALKSRSAVYWADKICKTTPLFLLAGSADWRVSPEEALEMVNVLYKIKHPLRFEFFEGGQHSLIEHFDEVNHSIKLFLDTYVRDKKSWPSLNPHGN</sequence>
<evidence type="ECO:0000313" key="3">
    <source>
        <dbReference type="Proteomes" id="UP001226434"/>
    </source>
</evidence>
<evidence type="ECO:0000313" key="2">
    <source>
        <dbReference type="EMBL" id="MDI3320899.1"/>
    </source>
</evidence>
<feature type="domain" description="Peptidase S9 prolyl oligopeptidase catalytic" evidence="1">
    <location>
        <begin position="15"/>
        <end position="91"/>
    </location>
</feature>
<proteinExistence type="predicted"/>
<dbReference type="Proteomes" id="UP001226434">
    <property type="component" value="Unassembled WGS sequence"/>
</dbReference>
<evidence type="ECO:0000259" key="1">
    <source>
        <dbReference type="Pfam" id="PF00326"/>
    </source>
</evidence>
<keyword evidence="3" id="KW-1185">Reference proteome</keyword>
<comment type="caution">
    <text evidence="2">The sequence shown here is derived from an EMBL/GenBank/DDBJ whole genome shotgun (WGS) entry which is preliminary data.</text>
</comment>
<dbReference type="RefSeq" id="WP_282335001.1">
    <property type="nucleotide sequence ID" value="NZ_JASBRG010000007.1"/>
</dbReference>
<dbReference type="SUPFAM" id="SSF53474">
    <property type="entry name" value="alpha/beta-Hydrolases"/>
    <property type="match status" value="1"/>
</dbReference>
<dbReference type="Pfam" id="PF00326">
    <property type="entry name" value="Peptidase_S9"/>
    <property type="match status" value="1"/>
</dbReference>
<organism evidence="2 3">
    <name type="scientific">Pinibacter soli</name>
    <dbReference type="NCBI Taxonomy" id="3044211"/>
    <lineage>
        <taxon>Bacteria</taxon>
        <taxon>Pseudomonadati</taxon>
        <taxon>Bacteroidota</taxon>
        <taxon>Chitinophagia</taxon>
        <taxon>Chitinophagales</taxon>
        <taxon>Chitinophagaceae</taxon>
        <taxon>Pinibacter</taxon>
    </lineage>
</organism>
<name>A0ABT6RE98_9BACT</name>